<proteinExistence type="predicted"/>
<keyword evidence="3" id="KW-1185">Reference proteome</keyword>
<dbReference type="Proteomes" id="UP001293593">
    <property type="component" value="Unassembled WGS sequence"/>
</dbReference>
<name>A0AAE1JP65_9FABA</name>
<dbReference type="Gene3D" id="3.40.50.10190">
    <property type="entry name" value="BRCT domain"/>
    <property type="match status" value="1"/>
</dbReference>
<evidence type="ECO:0000313" key="3">
    <source>
        <dbReference type="Proteomes" id="UP001293593"/>
    </source>
</evidence>
<dbReference type="InterPro" id="IPR001357">
    <property type="entry name" value="BRCT_dom"/>
</dbReference>
<evidence type="ECO:0000259" key="1">
    <source>
        <dbReference type="PROSITE" id="PS50172"/>
    </source>
</evidence>
<gene>
    <name evidence="2" type="ORF">QN277_017733</name>
</gene>
<dbReference type="SUPFAM" id="SSF52113">
    <property type="entry name" value="BRCT domain"/>
    <property type="match status" value="1"/>
</dbReference>
<dbReference type="InterPro" id="IPR046522">
    <property type="entry name" value="DUF6699"/>
</dbReference>
<evidence type="ECO:0000313" key="2">
    <source>
        <dbReference type="EMBL" id="KAK4274527.1"/>
    </source>
</evidence>
<dbReference type="SMART" id="SM00292">
    <property type="entry name" value="BRCT"/>
    <property type="match status" value="2"/>
</dbReference>
<dbReference type="Pfam" id="PF12738">
    <property type="entry name" value="PTCB-BRCT"/>
    <property type="match status" value="1"/>
</dbReference>
<dbReference type="Pfam" id="PF20415">
    <property type="entry name" value="DUF6699"/>
    <property type="match status" value="1"/>
</dbReference>
<sequence length="545" mass="61036">MGGGGRVEVVSSKGCSVLFSPSSHLFRGLHLQPLEPMTPVSSFHGSEPVEGRSNAPFSGLVICVTGLSKEARKQVMEATERLGGQYSPHLHPQCTHLVVQSFGGRKFEHALKHGTRNGLFIVTLGWFVNSVRKNVRLSESLYSVKNYGNNSTNLDDYKLLSGYTNAENSCLPFSFHETKRNDGAEELQRFSGRQFCKNLDLPLSGCSIYVDSDISPELRTKVVETASREGASLMEQWFVGCNASHVVTEGASIQRFLGYSSNFVTPLWILKTAQEKQVQRLVHMSADLVRQVGLMLEDIHNGTTGEESLKHNLPEDLQGVKSKGSYIERQQVVNSAKIGVRNRRGRRMQTCQTPMRPITPNNLLDSICWSISEPTSTASIYTDSLSVEDASENHFSTFGDAKGAVKDLETSFSNSTRPLRESEKSELIFKNHFLTILFPIDRFAEMGPSSRTFFSHNGFTCLQVLDHIYAFYQENMLGHEIEAAIHTDSRHADRLRSVYSSKETEERGFVMFKRVEFLGSRTSFEMLKRVTGDNNSNVYELLLRA</sequence>
<dbReference type="PANTHER" id="PTHR47576:SF2">
    <property type="entry name" value="BRCT DOMAIN DNA REPAIR PROTEIN-RELATED"/>
    <property type="match status" value="1"/>
</dbReference>
<dbReference type="PROSITE" id="PS50172">
    <property type="entry name" value="BRCT"/>
    <property type="match status" value="2"/>
</dbReference>
<feature type="domain" description="BRCT" evidence="1">
    <location>
        <begin position="52"/>
        <end position="144"/>
    </location>
</feature>
<feature type="domain" description="BRCT" evidence="1">
    <location>
        <begin position="198"/>
        <end position="278"/>
    </location>
</feature>
<accession>A0AAE1JP65</accession>
<dbReference type="CDD" id="cd17731">
    <property type="entry name" value="BRCT_TopBP1_rpt2_like"/>
    <property type="match status" value="1"/>
</dbReference>
<dbReference type="PANTHER" id="PTHR47576">
    <property type="entry name" value="BRCT DOMAIN DNA REPAIR PROTEIN-RELATED"/>
    <property type="match status" value="1"/>
</dbReference>
<dbReference type="InterPro" id="IPR036420">
    <property type="entry name" value="BRCT_dom_sf"/>
</dbReference>
<reference evidence="2" key="1">
    <citation type="submission" date="2023-10" db="EMBL/GenBank/DDBJ databases">
        <title>Chromosome-level genome of the transformable northern wattle, Acacia crassicarpa.</title>
        <authorList>
            <person name="Massaro I."/>
            <person name="Sinha N.R."/>
            <person name="Poethig S."/>
            <person name="Leichty A.R."/>
        </authorList>
    </citation>
    <scope>NUCLEOTIDE SEQUENCE</scope>
    <source>
        <strain evidence="2">Acra3RX</strain>
        <tissue evidence="2">Leaf</tissue>
    </source>
</reference>
<dbReference type="AlphaFoldDB" id="A0AAE1JP65"/>
<comment type="caution">
    <text evidence="2">The sequence shown here is derived from an EMBL/GenBank/DDBJ whole genome shotgun (WGS) entry which is preliminary data.</text>
</comment>
<dbReference type="EMBL" id="JAWXYG010000004">
    <property type="protein sequence ID" value="KAK4274527.1"/>
    <property type="molecule type" value="Genomic_DNA"/>
</dbReference>
<organism evidence="2 3">
    <name type="scientific">Acacia crassicarpa</name>
    <name type="common">northern wattle</name>
    <dbReference type="NCBI Taxonomy" id="499986"/>
    <lineage>
        <taxon>Eukaryota</taxon>
        <taxon>Viridiplantae</taxon>
        <taxon>Streptophyta</taxon>
        <taxon>Embryophyta</taxon>
        <taxon>Tracheophyta</taxon>
        <taxon>Spermatophyta</taxon>
        <taxon>Magnoliopsida</taxon>
        <taxon>eudicotyledons</taxon>
        <taxon>Gunneridae</taxon>
        <taxon>Pentapetalae</taxon>
        <taxon>rosids</taxon>
        <taxon>fabids</taxon>
        <taxon>Fabales</taxon>
        <taxon>Fabaceae</taxon>
        <taxon>Caesalpinioideae</taxon>
        <taxon>mimosoid clade</taxon>
        <taxon>Acacieae</taxon>
        <taxon>Acacia</taxon>
    </lineage>
</organism>
<protein>
    <recommendedName>
        <fullName evidence="1">BRCT domain-containing protein</fullName>
    </recommendedName>
</protein>
<dbReference type="InterPro" id="IPR059215">
    <property type="entry name" value="BRCT2_TopBP1-like"/>
</dbReference>